<dbReference type="SUPFAM" id="SSF53098">
    <property type="entry name" value="Ribonuclease H-like"/>
    <property type="match status" value="1"/>
</dbReference>
<evidence type="ECO:0000313" key="4">
    <source>
        <dbReference type="Proteomes" id="UP000636949"/>
    </source>
</evidence>
<name>A0A8J2Z6R4_9GAMM</name>
<feature type="domain" description="DNA2/NAM7 helicase-like C-terminal" evidence="1">
    <location>
        <begin position="937"/>
        <end position="1120"/>
    </location>
</feature>
<dbReference type="InterPro" id="IPR041679">
    <property type="entry name" value="DNA2/NAM7-like_C"/>
</dbReference>
<dbReference type="AlphaFoldDB" id="A0A8J2Z6R4"/>
<dbReference type="Pfam" id="PF13604">
    <property type="entry name" value="AAA_30"/>
    <property type="match status" value="1"/>
</dbReference>
<feature type="domain" description="YprB ribonuclease H-like" evidence="2">
    <location>
        <begin position="324"/>
        <end position="511"/>
    </location>
</feature>
<dbReference type="Pfam" id="PF13482">
    <property type="entry name" value="RNase_H_2"/>
    <property type="match status" value="1"/>
</dbReference>
<reference evidence="3" key="1">
    <citation type="journal article" date="2014" name="Int. J. Syst. Evol. Microbiol.">
        <title>Complete genome sequence of Corynebacterium casei LMG S-19264T (=DSM 44701T), isolated from a smear-ripened cheese.</title>
        <authorList>
            <consortium name="US DOE Joint Genome Institute (JGI-PGF)"/>
            <person name="Walter F."/>
            <person name="Albersmeier A."/>
            <person name="Kalinowski J."/>
            <person name="Ruckert C."/>
        </authorList>
    </citation>
    <scope>NUCLEOTIDE SEQUENCE</scope>
    <source>
        <strain evidence="3">CGMCC 1.15758</strain>
    </source>
</reference>
<dbReference type="RefSeq" id="WP_117003931.1">
    <property type="nucleotide sequence ID" value="NZ_BMJS01000051.1"/>
</dbReference>
<organism evidence="3 4">
    <name type="scientific">Cysteiniphilum litorale</name>
    <dbReference type="NCBI Taxonomy" id="2056700"/>
    <lineage>
        <taxon>Bacteria</taxon>
        <taxon>Pseudomonadati</taxon>
        <taxon>Pseudomonadota</taxon>
        <taxon>Gammaproteobacteria</taxon>
        <taxon>Thiotrichales</taxon>
        <taxon>Fastidiosibacteraceae</taxon>
        <taxon>Cysteiniphilum</taxon>
    </lineage>
</organism>
<comment type="caution">
    <text evidence="3">The sequence shown here is derived from an EMBL/GenBank/DDBJ whole genome shotgun (WGS) entry which is preliminary data.</text>
</comment>
<sequence length="1146" mass="129216">MHKSKQHIQYSPSDLTLYMESPFASWMDRFASEYPGQAPQKNPEDELMKSLAQKGYQQEENLATVFAAQGKTLRIIKGESDDKKHQGTLNAMHQGVDVIAQARLKDDQFAGYADFLVKVEHTLGDRPSVLGNWHYEVWDSKLANELKPSFVIQLCCYTQMLSSIQGILPAYITIALGNGENKRLRTADYYDYYQILKSAFIADQNKFDPKQMPDPADSKNWGSWSDYAERLLTEKDHLFQVATITRGQIKKLNQADILTMQQLENTTIEHVSGMNPLTLKQLKAQASIQKRSQGKDTPLFDIITPAIGGKTGLALLPPYSPLDVFFDIEGYPLDEGGLEYLWGCAYFDENGKRQFIDFWAHDRIQEKQCFQDFIHWVYARWQQDPKMHIYHYANYEIAACRKLMGRYGVCEYEVDQLLRNEVFVDLYKIVKGGILLGEPRYSIKNVEHLYRGKRQTEVGNGGDSVVVYEKWRNLNTLGEEGDTWQSSKILNDIRDYNIDDCNSTQELVDWLRKQQSAYGIEFLGKSEVTEPELKEEVTERTQLRDRLLVQAETQQNKNPAIAALSENLAWMLEFHRREAKPVFWRLFERLGLSHLELMDDLDCLAYCQRTDREPFKPTPKARNLAYEYSFDPSQEFKGVQKQFYILGVETDDGKAQKVTFIPEESNLQNGVIVLQSNQEPPTEIALVPDEFVNAEPIPKAINQIVLDYEKGRLTSNHSAIIDFLTRSKPRIKGVVGGSIASGNNPKEKLQQIIQAISNLNNSYLTIQGPPGTGKSYTAKNVITELLKSGARIGIASNSHKAINHLLLNAAKHCHAVGVEATFVCTKDTDSELAHYNVTIVQNKDLISRVKSACVIGTTAWGFARDDMEDQLDYLFVDEAGQVAVANLIAMSRSAKNLILMGDQMQLGQPSQGTHPADSGLSVLDYLLHETPTIPDDMGVFLNTTYRMHSDINRFISKHIYEGKLAANPDNDKRIIEVPIDYSGPLNKEAGIIYIPVHHEGNTQASDEEVDEIKKLAESLLGRTFHTGLSNPKTRKVSWDDMLFVAPYNHQVNKLRSALGDQAKIGSVDKFQGQEAPIVFLSMCASDANESPRGLGFLFDKHRINVAISRAQSLAIIVANPNLAKTTVNTVEQVKLVNLFGAIINSS</sequence>
<dbReference type="PANTHER" id="PTHR10887">
    <property type="entry name" value="DNA2/NAM7 HELICASE FAMILY"/>
    <property type="match status" value="1"/>
</dbReference>
<evidence type="ECO:0000313" key="3">
    <source>
        <dbReference type="EMBL" id="GGG07325.1"/>
    </source>
</evidence>
<dbReference type="Gene3D" id="3.40.50.300">
    <property type="entry name" value="P-loop containing nucleotide triphosphate hydrolases"/>
    <property type="match status" value="2"/>
</dbReference>
<dbReference type="OrthoDB" id="9757917at2"/>
<dbReference type="InterPro" id="IPR027417">
    <property type="entry name" value="P-loop_NTPase"/>
</dbReference>
<gene>
    <name evidence="3" type="ORF">GCM10010995_26100</name>
</gene>
<evidence type="ECO:0000259" key="2">
    <source>
        <dbReference type="Pfam" id="PF13482"/>
    </source>
</evidence>
<accession>A0A8J2Z6R4</accession>
<dbReference type="CDD" id="cd17934">
    <property type="entry name" value="DEXXQc_Upf1-like"/>
    <property type="match status" value="1"/>
</dbReference>
<dbReference type="InterPro" id="IPR045055">
    <property type="entry name" value="DNA2/NAM7-like"/>
</dbReference>
<dbReference type="Proteomes" id="UP000636949">
    <property type="component" value="Unassembled WGS sequence"/>
</dbReference>
<dbReference type="InterPro" id="IPR047187">
    <property type="entry name" value="SF1_C_Upf1"/>
</dbReference>
<keyword evidence="4" id="KW-1185">Reference proteome</keyword>
<dbReference type="InterPro" id="IPR019993">
    <property type="entry name" value="RecB_nuclease_TM0106_put"/>
</dbReference>
<protein>
    <submittedName>
        <fullName evidence="3">Nuclease</fullName>
    </submittedName>
</protein>
<dbReference type="SUPFAM" id="SSF52540">
    <property type="entry name" value="P-loop containing nucleoside triphosphate hydrolases"/>
    <property type="match status" value="1"/>
</dbReference>
<proteinExistence type="predicted"/>
<dbReference type="InterPro" id="IPR012337">
    <property type="entry name" value="RNaseH-like_sf"/>
</dbReference>
<dbReference type="PANTHER" id="PTHR10887:SF495">
    <property type="entry name" value="HELICASE SENATAXIN ISOFORM X1-RELATED"/>
    <property type="match status" value="1"/>
</dbReference>
<dbReference type="CDD" id="cd18808">
    <property type="entry name" value="SF1_C_Upf1"/>
    <property type="match status" value="1"/>
</dbReference>
<dbReference type="EMBL" id="BMJS01000051">
    <property type="protein sequence ID" value="GGG07325.1"/>
    <property type="molecule type" value="Genomic_DNA"/>
</dbReference>
<reference evidence="3" key="2">
    <citation type="submission" date="2020-09" db="EMBL/GenBank/DDBJ databases">
        <authorList>
            <person name="Sun Q."/>
            <person name="Zhou Y."/>
        </authorList>
    </citation>
    <scope>NUCLEOTIDE SEQUENCE</scope>
    <source>
        <strain evidence="3">CGMCC 1.15758</strain>
    </source>
</reference>
<dbReference type="InterPro" id="IPR038720">
    <property type="entry name" value="YprB_RNase_H-like_dom"/>
</dbReference>
<evidence type="ECO:0000259" key="1">
    <source>
        <dbReference type="Pfam" id="PF13087"/>
    </source>
</evidence>
<dbReference type="NCBIfam" id="TIGR03491">
    <property type="entry name" value="TM0106 family RecB-like putative nuclease"/>
    <property type="match status" value="1"/>
</dbReference>
<dbReference type="Pfam" id="PF13087">
    <property type="entry name" value="AAA_12"/>
    <property type="match status" value="1"/>
</dbReference>